<accession>A0ABS8ELS8</accession>
<keyword evidence="1" id="KW-0812">Transmembrane</keyword>
<reference evidence="3" key="2">
    <citation type="submission" date="2023-07" db="EMBL/GenBank/DDBJ databases">
        <title>Genome of Winogradskyella sp. E313.</title>
        <authorList>
            <person name="Zhou Y."/>
        </authorList>
    </citation>
    <scope>NUCLEOTIDE SEQUENCE [LARGE SCALE GENOMIC DNA]</scope>
    <source>
        <strain evidence="3">E313</strain>
    </source>
</reference>
<keyword evidence="3" id="KW-1185">Reference proteome</keyword>
<name>A0ABS8ELS8_9FLAO</name>
<sequence>MLHFLSIYLIPLALEDSSDRIISILAIALVTLTILLTLALYKAYKLKTKIKELQNK</sequence>
<organism evidence="2 3">
    <name type="scientific">Winogradskyella immobilis</name>
    <dbReference type="NCBI Taxonomy" id="2816852"/>
    <lineage>
        <taxon>Bacteria</taxon>
        <taxon>Pseudomonadati</taxon>
        <taxon>Bacteroidota</taxon>
        <taxon>Flavobacteriia</taxon>
        <taxon>Flavobacteriales</taxon>
        <taxon>Flavobacteriaceae</taxon>
        <taxon>Winogradskyella</taxon>
    </lineage>
</organism>
<protein>
    <submittedName>
        <fullName evidence="2">Uncharacterized protein</fullName>
    </submittedName>
</protein>
<dbReference type="EMBL" id="JAFMPT010000006">
    <property type="protein sequence ID" value="MCC1484178.1"/>
    <property type="molecule type" value="Genomic_DNA"/>
</dbReference>
<evidence type="ECO:0000256" key="1">
    <source>
        <dbReference type="SAM" id="Phobius"/>
    </source>
</evidence>
<evidence type="ECO:0000313" key="2">
    <source>
        <dbReference type="EMBL" id="MCC1484178.1"/>
    </source>
</evidence>
<feature type="transmembrane region" description="Helical" evidence="1">
    <location>
        <begin position="20"/>
        <end position="41"/>
    </location>
</feature>
<comment type="caution">
    <text evidence="2">The sequence shown here is derived from an EMBL/GenBank/DDBJ whole genome shotgun (WGS) entry which is preliminary data.</text>
</comment>
<gene>
    <name evidence="2" type="ORF">J1C55_06225</name>
</gene>
<dbReference type="Proteomes" id="UP000778797">
    <property type="component" value="Unassembled WGS sequence"/>
</dbReference>
<reference evidence="3" key="1">
    <citation type="submission" date="2021-03" db="EMBL/GenBank/DDBJ databases">
        <title>Genome of Cognatishimia sp. F0-27.</title>
        <authorList>
            <person name="Ping X."/>
        </authorList>
    </citation>
    <scope>NUCLEOTIDE SEQUENCE [LARGE SCALE GENOMIC DNA]</scope>
    <source>
        <strain evidence="3">E313</strain>
    </source>
</reference>
<dbReference type="RefSeq" id="WP_227476625.1">
    <property type="nucleotide sequence ID" value="NZ_JAFMPT010000006.1"/>
</dbReference>
<evidence type="ECO:0000313" key="3">
    <source>
        <dbReference type="Proteomes" id="UP000778797"/>
    </source>
</evidence>
<keyword evidence="1" id="KW-0472">Membrane</keyword>
<keyword evidence="1" id="KW-1133">Transmembrane helix</keyword>
<proteinExistence type="predicted"/>